<dbReference type="InterPro" id="IPR043502">
    <property type="entry name" value="DNA/RNA_pol_sf"/>
</dbReference>
<protein>
    <recommendedName>
        <fullName evidence="1">Reverse transcriptase domain-containing protein</fullName>
    </recommendedName>
</protein>
<sequence>MAVVIGEVINEAQAGFIPGKHIGDNILLATELIKGYSQKAVSPRCMIKVDLRKAYDSIEWSFLQCMLSELGFPSQFITWIMECVTTVSYSILLNGKPTTPFPSKKGVRQGDPMSPFLFAIGMEYLSRCLLELTLNPNFNYHPRCEKLAITHMMFASDLLLFSRADTRSVILLYQAFQSSLKPLERRAEYSICEGLEANLDKSSVGGLCEAEKASMQEILGIWMCLSPIRSLLSSNVSP</sequence>
<accession>E6ZEN3</accession>
<dbReference type="GeneID" id="10220702"/>
<proteinExistence type="predicted"/>
<geneLocation type="mitochondrion" evidence="2"/>
<feature type="domain" description="Reverse transcriptase" evidence="1">
    <location>
        <begin position="1"/>
        <end position="223"/>
    </location>
</feature>
<reference evidence="2" key="1">
    <citation type="submission" date="2010-11" db="EMBL/GenBank/DDBJ databases">
        <authorList>
            <person name="Genoscope - CEA"/>
        </authorList>
    </citation>
    <scope>NUCLEOTIDE SEQUENCE</scope>
</reference>
<dbReference type="SUPFAM" id="SSF56672">
    <property type="entry name" value="DNA/RNA polymerases"/>
    <property type="match status" value="1"/>
</dbReference>
<dbReference type="InterPro" id="IPR052343">
    <property type="entry name" value="Retrotransposon-Effector_Assoc"/>
</dbReference>
<dbReference type="PANTHER" id="PTHR46890">
    <property type="entry name" value="NON-LTR RETROLELEMENT REVERSE TRANSCRIPTASE-LIKE PROTEIN-RELATED"/>
    <property type="match status" value="1"/>
</dbReference>
<reference evidence="2" key="2">
    <citation type="journal article" date="2011" name="Genome Biol. Evol.">
        <title>Structural and content diversity of mitochondrial genome in beet: a comparative genomic analysis.</title>
        <authorList>
            <person name="Darracq A."/>
            <person name="Varre J.S."/>
            <person name="Marechal-Drouard L."/>
            <person name="Courseaux A."/>
            <person name="Saumitou-Laprade P."/>
            <person name="Oztas S."/>
            <person name="Vacherie B."/>
            <person name="Barbe V.and.Touzet.P."/>
        </authorList>
    </citation>
    <scope>NUCLEOTIDE SEQUENCE</scope>
</reference>
<evidence type="ECO:0000313" key="2">
    <source>
        <dbReference type="EMBL" id="CBX33299.1"/>
    </source>
</evidence>
<dbReference type="RefSeq" id="YP_004222309.1">
    <property type="nucleotide sequence ID" value="NC_015099.1"/>
</dbReference>
<dbReference type="PROSITE" id="PS50878">
    <property type="entry name" value="RT_POL"/>
    <property type="match status" value="1"/>
</dbReference>
<name>E6ZEN3_BETVM</name>
<keyword evidence="2" id="KW-0496">Mitochondrion</keyword>
<organism evidence="2">
    <name type="scientific">Beta vulgaris subsp. maritima</name>
    <name type="common">Sea beet</name>
    <name type="synonym">Beta maritima</name>
    <dbReference type="NCBI Taxonomy" id="350892"/>
    <lineage>
        <taxon>Eukaryota</taxon>
        <taxon>Viridiplantae</taxon>
        <taxon>Streptophyta</taxon>
        <taxon>Embryophyta</taxon>
        <taxon>Tracheophyta</taxon>
        <taxon>Spermatophyta</taxon>
        <taxon>Magnoliopsida</taxon>
        <taxon>eudicotyledons</taxon>
        <taxon>Gunneridae</taxon>
        <taxon>Pentapetalae</taxon>
        <taxon>Caryophyllales</taxon>
        <taxon>Chenopodiaceae</taxon>
        <taxon>Betoideae</taxon>
        <taxon>Beta</taxon>
    </lineage>
</organism>
<dbReference type="PANTHER" id="PTHR46890:SF48">
    <property type="entry name" value="RNA-DIRECTED DNA POLYMERASE"/>
    <property type="match status" value="1"/>
</dbReference>
<dbReference type="Pfam" id="PF00078">
    <property type="entry name" value="RVT_1"/>
    <property type="match status" value="1"/>
</dbReference>
<dbReference type="EMBL" id="FP885845">
    <property type="protein sequence ID" value="CBX33299.1"/>
    <property type="molecule type" value="Genomic_DNA"/>
</dbReference>
<gene>
    <name evidence="2" type="primary">orf238</name>
</gene>
<dbReference type="AlphaFoldDB" id="E6ZEN3"/>
<evidence type="ECO:0000259" key="1">
    <source>
        <dbReference type="PROSITE" id="PS50878"/>
    </source>
</evidence>
<dbReference type="InterPro" id="IPR000477">
    <property type="entry name" value="RT_dom"/>
</dbReference>
<dbReference type="CDD" id="cd01650">
    <property type="entry name" value="RT_nLTR_like"/>
    <property type="match status" value="1"/>
</dbReference>